<name>L5M8J2_MYODS</name>
<sequence length="83" mass="9624">MNIVPEGAVSKPFITYHDEMDLNVYMRIAPELYHKMLVDDDIDQVYEIGCQFWNEGLNMTPNPEFSTCDPYLAYESISILLKS</sequence>
<keyword evidence="3" id="KW-0067">ATP-binding</keyword>
<dbReference type="GO" id="GO:0002276">
    <property type="term" value="P:basophil activation involved in immune response"/>
    <property type="evidence" value="ECO:0007669"/>
    <property type="project" value="TreeGrafter"/>
</dbReference>
<dbReference type="GO" id="GO:0003877">
    <property type="term" value="F:ATP:ADP adenylyltransferase activity"/>
    <property type="evidence" value="ECO:0007669"/>
    <property type="project" value="TreeGrafter"/>
</dbReference>
<dbReference type="GO" id="GO:0005739">
    <property type="term" value="C:mitochondrion"/>
    <property type="evidence" value="ECO:0007669"/>
    <property type="project" value="TreeGrafter"/>
</dbReference>
<evidence type="ECO:0000313" key="6">
    <source>
        <dbReference type="Proteomes" id="UP000010556"/>
    </source>
</evidence>
<feature type="domain" description="Aminoacyl-tRNA synthetase class II (D/K/N)" evidence="4">
    <location>
        <begin position="7"/>
        <end position="76"/>
    </location>
</feature>
<keyword evidence="1" id="KW-0436">Ligase</keyword>
<proteinExistence type="predicted"/>
<accession>L5M8J2</accession>
<dbReference type="GO" id="GO:0015966">
    <property type="term" value="P:diadenosine tetraphosphate biosynthetic process"/>
    <property type="evidence" value="ECO:0007669"/>
    <property type="project" value="TreeGrafter"/>
</dbReference>
<dbReference type="Gene3D" id="3.30.930.10">
    <property type="entry name" value="Bira Bifunctional Protein, Domain 2"/>
    <property type="match status" value="1"/>
</dbReference>
<dbReference type="Proteomes" id="UP000010556">
    <property type="component" value="Unassembled WGS sequence"/>
</dbReference>
<keyword evidence="2" id="KW-0547">Nucleotide-binding</keyword>
<dbReference type="SUPFAM" id="SSF55681">
    <property type="entry name" value="Class II aaRS and biotin synthetases"/>
    <property type="match status" value="1"/>
</dbReference>
<dbReference type="PRINTS" id="PR00982">
    <property type="entry name" value="TRNASYNTHLYS"/>
</dbReference>
<evidence type="ECO:0000259" key="4">
    <source>
        <dbReference type="Pfam" id="PF00152"/>
    </source>
</evidence>
<dbReference type="GO" id="GO:0000049">
    <property type="term" value="F:tRNA binding"/>
    <property type="evidence" value="ECO:0007669"/>
    <property type="project" value="TreeGrafter"/>
</dbReference>
<organism evidence="5 6">
    <name type="scientific">Myotis davidii</name>
    <name type="common">David's myotis</name>
    <dbReference type="NCBI Taxonomy" id="225400"/>
    <lineage>
        <taxon>Eukaryota</taxon>
        <taxon>Metazoa</taxon>
        <taxon>Chordata</taxon>
        <taxon>Craniata</taxon>
        <taxon>Vertebrata</taxon>
        <taxon>Euteleostomi</taxon>
        <taxon>Mammalia</taxon>
        <taxon>Eutheria</taxon>
        <taxon>Laurasiatheria</taxon>
        <taxon>Chiroptera</taxon>
        <taxon>Yangochiroptera</taxon>
        <taxon>Vespertilionidae</taxon>
        <taxon>Myotis</taxon>
    </lineage>
</organism>
<keyword evidence="5" id="KW-0030">Aminoacyl-tRNA synthetase</keyword>
<dbReference type="GO" id="GO:0043032">
    <property type="term" value="P:positive regulation of macrophage activation"/>
    <property type="evidence" value="ECO:0007669"/>
    <property type="project" value="TreeGrafter"/>
</dbReference>
<dbReference type="GO" id="GO:0006430">
    <property type="term" value="P:lysyl-tRNA aminoacylation"/>
    <property type="evidence" value="ECO:0007669"/>
    <property type="project" value="InterPro"/>
</dbReference>
<protein>
    <submittedName>
        <fullName evidence="5">Lysyl-tRNA synthetase</fullName>
    </submittedName>
</protein>
<dbReference type="InterPro" id="IPR018149">
    <property type="entry name" value="Lys-tRNA-synth_II_C"/>
</dbReference>
<dbReference type="GO" id="GO:0005524">
    <property type="term" value="F:ATP binding"/>
    <property type="evidence" value="ECO:0007669"/>
    <property type="project" value="UniProtKB-KW"/>
</dbReference>
<evidence type="ECO:0000256" key="2">
    <source>
        <dbReference type="ARBA" id="ARBA00022741"/>
    </source>
</evidence>
<dbReference type="GO" id="GO:0005615">
    <property type="term" value="C:extracellular space"/>
    <property type="evidence" value="ECO:0007669"/>
    <property type="project" value="TreeGrafter"/>
</dbReference>
<dbReference type="GO" id="GO:0017101">
    <property type="term" value="C:aminoacyl-tRNA synthetase multienzyme complex"/>
    <property type="evidence" value="ECO:0007669"/>
    <property type="project" value="TreeGrafter"/>
</dbReference>
<dbReference type="PANTHER" id="PTHR42918:SF9">
    <property type="entry name" value="LYSINE--TRNA LIGASE"/>
    <property type="match status" value="1"/>
</dbReference>
<gene>
    <name evidence="5" type="ORF">MDA_GLEAN10025087</name>
</gene>
<dbReference type="AlphaFoldDB" id="L5M8J2"/>
<dbReference type="GO" id="GO:0005829">
    <property type="term" value="C:cytosol"/>
    <property type="evidence" value="ECO:0007669"/>
    <property type="project" value="TreeGrafter"/>
</dbReference>
<dbReference type="PANTHER" id="PTHR42918">
    <property type="entry name" value="LYSYL-TRNA SYNTHETASE"/>
    <property type="match status" value="1"/>
</dbReference>
<reference evidence="6" key="1">
    <citation type="journal article" date="2013" name="Science">
        <title>Comparative analysis of bat genomes provides insight into the evolution of flight and immunity.</title>
        <authorList>
            <person name="Zhang G."/>
            <person name="Cowled C."/>
            <person name="Shi Z."/>
            <person name="Huang Z."/>
            <person name="Bishop-Lilly K.A."/>
            <person name="Fang X."/>
            <person name="Wynne J.W."/>
            <person name="Xiong Z."/>
            <person name="Baker M.L."/>
            <person name="Zhao W."/>
            <person name="Tachedjian M."/>
            <person name="Zhu Y."/>
            <person name="Zhou P."/>
            <person name="Jiang X."/>
            <person name="Ng J."/>
            <person name="Yang L."/>
            <person name="Wu L."/>
            <person name="Xiao J."/>
            <person name="Feng Y."/>
            <person name="Chen Y."/>
            <person name="Sun X."/>
            <person name="Zhang Y."/>
            <person name="Marsh G.A."/>
            <person name="Crameri G."/>
            <person name="Broder C.C."/>
            <person name="Frey K.G."/>
            <person name="Wang L.F."/>
            <person name="Wang J."/>
        </authorList>
    </citation>
    <scope>NUCLEOTIDE SEQUENCE [LARGE SCALE GENOMIC DNA]</scope>
</reference>
<dbReference type="EMBL" id="KB103138">
    <property type="protein sequence ID" value="ELK34580.1"/>
    <property type="molecule type" value="Genomic_DNA"/>
</dbReference>
<dbReference type="Pfam" id="PF00152">
    <property type="entry name" value="tRNA-synt_2"/>
    <property type="match status" value="1"/>
</dbReference>
<dbReference type="InterPro" id="IPR004364">
    <property type="entry name" value="Aa-tRNA-synt_II"/>
</dbReference>
<keyword evidence="6" id="KW-1185">Reference proteome</keyword>
<dbReference type="GO" id="GO:0004824">
    <property type="term" value="F:lysine-tRNA ligase activity"/>
    <property type="evidence" value="ECO:0007669"/>
    <property type="project" value="InterPro"/>
</dbReference>
<dbReference type="InterPro" id="IPR045864">
    <property type="entry name" value="aa-tRNA-synth_II/BPL/LPL"/>
</dbReference>
<evidence type="ECO:0000256" key="1">
    <source>
        <dbReference type="ARBA" id="ARBA00022598"/>
    </source>
</evidence>
<evidence type="ECO:0000313" key="5">
    <source>
        <dbReference type="EMBL" id="ELK34580.1"/>
    </source>
</evidence>
<evidence type="ECO:0000256" key="3">
    <source>
        <dbReference type="ARBA" id="ARBA00022840"/>
    </source>
</evidence>
<dbReference type="GO" id="GO:0005634">
    <property type="term" value="C:nucleus"/>
    <property type="evidence" value="ECO:0007669"/>
    <property type="project" value="TreeGrafter"/>
</dbReference>